<comment type="pathway">
    <text evidence="2">Secondary metabolite biosynthesis; terpenoid biosynthesis.</text>
</comment>
<dbReference type="InterPro" id="IPR036188">
    <property type="entry name" value="FAD/NAD-bd_sf"/>
</dbReference>
<evidence type="ECO:0000313" key="8">
    <source>
        <dbReference type="EMBL" id="GFF78881.1"/>
    </source>
</evidence>
<comment type="similarity">
    <text evidence="3">Belongs to the FAD-binding monooxygenase family.</text>
</comment>
<keyword evidence="7" id="KW-0560">Oxidoreductase</keyword>
<dbReference type="InterPro" id="IPR050775">
    <property type="entry name" value="FAD-binding_Monooxygenases"/>
</dbReference>
<organism evidence="8 9">
    <name type="scientific">Aspergillus udagawae</name>
    <dbReference type="NCBI Taxonomy" id="91492"/>
    <lineage>
        <taxon>Eukaryota</taxon>
        <taxon>Fungi</taxon>
        <taxon>Dikarya</taxon>
        <taxon>Ascomycota</taxon>
        <taxon>Pezizomycotina</taxon>
        <taxon>Eurotiomycetes</taxon>
        <taxon>Eurotiomycetidae</taxon>
        <taxon>Eurotiales</taxon>
        <taxon>Aspergillaceae</taxon>
        <taxon>Aspergillus</taxon>
        <taxon>Aspergillus subgen. Fumigati</taxon>
    </lineage>
</organism>
<evidence type="ECO:0000256" key="7">
    <source>
        <dbReference type="ARBA" id="ARBA00023002"/>
    </source>
</evidence>
<sequence length="661" mass="74728">MDATEIAEPTLNTSCLSPACQQQDYAEIEKRYEAERHQQLQTRGKIPDVDIRTNTRFEQFSKDPWLDDSNKRQQIQYQQRLHNGKHHKVLIIGAGYGGLLFAVRIVQTGAFTADDILIVDTAGGFGGTWYWNRYPGLMCDVESYIYMPLLEETGYMPRDKYASGPELRIHAERIALTWKLSNRAMFAATVRSLNWDERENQWIARGLVLNDEKGQRKETSLQLSADFVFLASGIFASPKIPEFRNIMEYQGHMFHTSRWDYDCTGGSPEDPKLCKLGDKKVGIIGTGATAIQVVPHLAQYSRKLQVFQRTPSAVDKRNNHPTDPVWWNKMLQSEGPGWQKRRMENFNAFTGNEQPQPAVDMIADGWTSMPSFSIIGGSPESKATDYLHRMKAFDFPRQERIRERVRETVHNTEVAEALSPWYPGWCKRPCFHDQYLAAFNRPNVRLIDVRQSGIDYFTPKGLVVDGREHEIDVLVFSTGYTTSRLSPGGRADIAITGRNGLMMEHKWHNGLATLHGVITRDFPNLFFPGPSQAGTCLNHTYTLDQLATHVAYIISETLIKIGAAGAGNPPRVVIEPTKEAEEDWAVQVLARAATHGALSQCTPGYYNRDGMASDIKGLSMEDKMKLGRMVSWGEGIGSYMDQIENWRGQGELRGLEIHCVD</sequence>
<evidence type="ECO:0000256" key="2">
    <source>
        <dbReference type="ARBA" id="ARBA00004721"/>
    </source>
</evidence>
<keyword evidence="5" id="KW-0274">FAD</keyword>
<comment type="caution">
    <text evidence="8">The sequence shown here is derived from an EMBL/GenBank/DDBJ whole genome shotgun (WGS) entry which is preliminary data.</text>
</comment>
<keyword evidence="4" id="KW-0285">Flavoprotein</keyword>
<dbReference type="PANTHER" id="PTHR43098:SF2">
    <property type="entry name" value="FAD-BINDING MONOOXYGENASE AUSB-RELATED"/>
    <property type="match status" value="1"/>
</dbReference>
<evidence type="ECO:0000313" key="9">
    <source>
        <dbReference type="Proteomes" id="UP000465266"/>
    </source>
</evidence>
<protein>
    <submittedName>
        <fullName evidence="8">FAD/NAD(P)-binding domain-containing protein</fullName>
    </submittedName>
</protein>
<evidence type="ECO:0000256" key="4">
    <source>
        <dbReference type="ARBA" id="ARBA00022630"/>
    </source>
</evidence>
<name>A0ABQ1ACJ1_9EURO</name>
<dbReference type="EMBL" id="BLKG01000016">
    <property type="protein sequence ID" value="GFF78881.1"/>
    <property type="molecule type" value="Genomic_DNA"/>
</dbReference>
<dbReference type="SUPFAM" id="SSF51905">
    <property type="entry name" value="FAD/NAD(P)-binding domain"/>
    <property type="match status" value="2"/>
</dbReference>
<evidence type="ECO:0000256" key="6">
    <source>
        <dbReference type="ARBA" id="ARBA00022857"/>
    </source>
</evidence>
<reference evidence="8 9" key="1">
    <citation type="submission" date="2020-01" db="EMBL/GenBank/DDBJ databases">
        <title>Draft genome sequence of Aspergillus udagawae IFM 53868.</title>
        <authorList>
            <person name="Takahashi H."/>
            <person name="Yaguchi T."/>
        </authorList>
    </citation>
    <scope>NUCLEOTIDE SEQUENCE [LARGE SCALE GENOMIC DNA]</scope>
    <source>
        <strain evidence="8 9">IFM 53868</strain>
    </source>
</reference>
<accession>A0ABQ1ACJ1</accession>
<comment type="cofactor">
    <cofactor evidence="1">
        <name>FAD</name>
        <dbReference type="ChEBI" id="CHEBI:57692"/>
    </cofactor>
</comment>
<keyword evidence="6" id="KW-0521">NADP</keyword>
<dbReference type="PANTHER" id="PTHR43098">
    <property type="entry name" value="L-ORNITHINE N(5)-MONOOXYGENASE-RELATED"/>
    <property type="match status" value="1"/>
</dbReference>
<evidence type="ECO:0000256" key="3">
    <source>
        <dbReference type="ARBA" id="ARBA00010139"/>
    </source>
</evidence>
<dbReference type="Gene3D" id="3.50.50.60">
    <property type="entry name" value="FAD/NAD(P)-binding domain"/>
    <property type="match status" value="2"/>
</dbReference>
<gene>
    <name evidence="8" type="ORF">IFM53868_02457</name>
</gene>
<evidence type="ECO:0000256" key="1">
    <source>
        <dbReference type="ARBA" id="ARBA00001974"/>
    </source>
</evidence>
<evidence type="ECO:0000256" key="5">
    <source>
        <dbReference type="ARBA" id="ARBA00022827"/>
    </source>
</evidence>
<dbReference type="Proteomes" id="UP000465266">
    <property type="component" value="Unassembled WGS sequence"/>
</dbReference>
<dbReference type="PRINTS" id="PR00411">
    <property type="entry name" value="PNDRDTASEI"/>
</dbReference>
<proteinExistence type="inferred from homology"/>
<dbReference type="Pfam" id="PF13450">
    <property type="entry name" value="NAD_binding_8"/>
    <property type="match status" value="1"/>
</dbReference>
<keyword evidence="9" id="KW-1185">Reference proteome</keyword>